<evidence type="ECO:0000256" key="9">
    <source>
        <dbReference type="HAMAP-Rule" id="MF_00219"/>
    </source>
</evidence>
<feature type="binding site" evidence="9">
    <location>
        <position position="45"/>
    </location>
    <ligand>
        <name>substrate</name>
    </ligand>
</feature>
<accession>A0ABW1W7A8</accession>
<comment type="similarity">
    <text evidence="3 9 10">Belongs to the metallo-dependent hydrolases superfamily. DHOase family. Class II DHOase subfamily.</text>
</comment>
<proteinExistence type="inferred from homology"/>
<dbReference type="SUPFAM" id="SSF51556">
    <property type="entry name" value="Metallo-dependent hydrolases"/>
    <property type="match status" value="1"/>
</dbReference>
<feature type="binding site" evidence="9">
    <location>
        <position position="147"/>
    </location>
    <ligand>
        <name>substrate</name>
    </ligand>
</feature>
<feature type="binding site" description="via carbamate group" evidence="9">
    <location>
        <position position="110"/>
    </location>
    <ligand>
        <name>Zn(2+)</name>
        <dbReference type="ChEBI" id="CHEBI:29105"/>
        <label>1</label>
    </ligand>
</feature>
<feature type="binding site" evidence="9">
    <location>
        <position position="230"/>
    </location>
    <ligand>
        <name>substrate</name>
    </ligand>
</feature>
<evidence type="ECO:0000313" key="12">
    <source>
        <dbReference type="EMBL" id="MFC6381581.1"/>
    </source>
</evidence>
<dbReference type="InterPro" id="IPR006680">
    <property type="entry name" value="Amidohydro-rel"/>
</dbReference>
<protein>
    <recommendedName>
        <fullName evidence="4 9">Dihydroorotase</fullName>
        <shortName evidence="9">DHOase</shortName>
        <ecNumber evidence="4 9">3.5.2.3</ecNumber>
    </recommendedName>
</protein>
<dbReference type="HAMAP" id="MF_00219">
    <property type="entry name" value="PyrC_classII"/>
    <property type="match status" value="1"/>
</dbReference>
<evidence type="ECO:0000313" key="13">
    <source>
        <dbReference type="Proteomes" id="UP001596264"/>
    </source>
</evidence>
<keyword evidence="8 9" id="KW-0665">Pyrimidine biosynthesis</keyword>
<dbReference type="NCBIfam" id="TIGR00856">
    <property type="entry name" value="pyrC_dimer"/>
    <property type="match status" value="1"/>
</dbReference>
<dbReference type="EC" id="3.5.2.3" evidence="4 9"/>
<evidence type="ECO:0000256" key="8">
    <source>
        <dbReference type="ARBA" id="ARBA00022975"/>
    </source>
</evidence>
<dbReference type="Proteomes" id="UP001596264">
    <property type="component" value="Unassembled WGS sequence"/>
</dbReference>
<evidence type="ECO:0000256" key="10">
    <source>
        <dbReference type="RuleBase" id="RU003440"/>
    </source>
</evidence>
<dbReference type="InterPro" id="IPR032466">
    <property type="entry name" value="Metal_Hydrolase"/>
</dbReference>
<evidence type="ECO:0000256" key="2">
    <source>
        <dbReference type="ARBA" id="ARBA00004880"/>
    </source>
</evidence>
<feature type="binding site" evidence="9">
    <location>
        <position position="147"/>
    </location>
    <ligand>
        <name>Zn(2+)</name>
        <dbReference type="ChEBI" id="CHEBI:29105"/>
        <label>2</label>
    </ligand>
</feature>
<dbReference type="PROSITE" id="PS00483">
    <property type="entry name" value="DIHYDROOROTASE_2"/>
    <property type="match status" value="1"/>
</dbReference>
<reference evidence="13" key="1">
    <citation type="journal article" date="2019" name="Int. J. Syst. Evol. Microbiol.">
        <title>The Global Catalogue of Microorganisms (GCM) 10K type strain sequencing project: providing services to taxonomists for standard genome sequencing and annotation.</title>
        <authorList>
            <consortium name="The Broad Institute Genomics Platform"/>
            <consortium name="The Broad Institute Genome Sequencing Center for Infectious Disease"/>
            <person name="Wu L."/>
            <person name="Ma J."/>
        </authorList>
    </citation>
    <scope>NUCLEOTIDE SEQUENCE [LARGE SCALE GENOMIC DNA]</scope>
    <source>
        <strain evidence="13">CCM 2050</strain>
    </source>
</reference>
<feature type="binding site" description="via carbamate group" evidence="9">
    <location>
        <position position="110"/>
    </location>
    <ligand>
        <name>Zn(2+)</name>
        <dbReference type="ChEBI" id="CHEBI:29105"/>
        <label>2</label>
    </ligand>
</feature>
<feature type="binding site" evidence="9">
    <location>
        <begin position="19"/>
        <end position="21"/>
    </location>
    <ligand>
        <name>substrate</name>
    </ligand>
</feature>
<feature type="binding site" evidence="9">
    <location>
        <position position="262"/>
    </location>
    <ligand>
        <name>substrate</name>
    </ligand>
</feature>
<feature type="domain" description="Amidohydrolase-related" evidence="11">
    <location>
        <begin position="15"/>
        <end position="314"/>
    </location>
</feature>
<evidence type="ECO:0000256" key="3">
    <source>
        <dbReference type="ARBA" id="ARBA00005631"/>
    </source>
</evidence>
<dbReference type="PIRSF" id="PIRSF001237">
    <property type="entry name" value="DHOdimr"/>
    <property type="match status" value="1"/>
</dbReference>
<evidence type="ECO:0000256" key="6">
    <source>
        <dbReference type="ARBA" id="ARBA00022801"/>
    </source>
</evidence>
<dbReference type="PANTHER" id="PTHR43137">
    <property type="entry name" value="DIHYDROOROTASE"/>
    <property type="match status" value="1"/>
</dbReference>
<evidence type="ECO:0000256" key="1">
    <source>
        <dbReference type="ARBA" id="ARBA00002368"/>
    </source>
</evidence>
<dbReference type="InterPro" id="IPR002195">
    <property type="entry name" value="Dihydroorotase_CS"/>
</dbReference>
<feature type="binding site" evidence="9">
    <location>
        <position position="274"/>
    </location>
    <ligand>
        <name>substrate</name>
    </ligand>
</feature>
<comment type="catalytic activity">
    <reaction evidence="9 10">
        <text>(S)-dihydroorotate + H2O = N-carbamoyl-L-aspartate + H(+)</text>
        <dbReference type="Rhea" id="RHEA:24296"/>
        <dbReference type="ChEBI" id="CHEBI:15377"/>
        <dbReference type="ChEBI" id="CHEBI:15378"/>
        <dbReference type="ChEBI" id="CHEBI:30864"/>
        <dbReference type="ChEBI" id="CHEBI:32814"/>
        <dbReference type="EC" id="3.5.2.3"/>
    </reaction>
</comment>
<feature type="binding site" evidence="9">
    <location>
        <position position="185"/>
    </location>
    <ligand>
        <name>Zn(2+)</name>
        <dbReference type="ChEBI" id="CHEBI:29105"/>
        <label>2</label>
    </ligand>
</feature>
<feature type="binding site" evidence="9">
    <location>
        <position position="19"/>
    </location>
    <ligand>
        <name>Zn(2+)</name>
        <dbReference type="ChEBI" id="CHEBI:29105"/>
        <label>1</label>
    </ligand>
</feature>
<evidence type="ECO:0000256" key="7">
    <source>
        <dbReference type="ARBA" id="ARBA00022833"/>
    </source>
</evidence>
<keyword evidence="5 9" id="KW-0479">Metal-binding</keyword>
<name>A0ABW1W7A8_9GAMM</name>
<evidence type="ECO:0000259" key="11">
    <source>
        <dbReference type="Pfam" id="PF01979"/>
    </source>
</evidence>
<feature type="modified residue" description="N6-carboxylysine" evidence="9">
    <location>
        <position position="110"/>
    </location>
</feature>
<feature type="binding site" evidence="9">
    <location>
        <position position="258"/>
    </location>
    <ligand>
        <name>Zn(2+)</name>
        <dbReference type="ChEBI" id="CHEBI:29105"/>
        <label>1</label>
    </ligand>
</feature>
<dbReference type="InterPro" id="IPR004721">
    <property type="entry name" value="DHOdimr"/>
</dbReference>
<dbReference type="EMBL" id="JBHSTZ010000025">
    <property type="protein sequence ID" value="MFC6381581.1"/>
    <property type="molecule type" value="Genomic_DNA"/>
</dbReference>
<gene>
    <name evidence="9 12" type="primary">pyrC</name>
    <name evidence="12" type="ORF">ACFP58_08960</name>
</gene>
<dbReference type="CDD" id="cd01294">
    <property type="entry name" value="DHOase"/>
    <property type="match status" value="1"/>
</dbReference>
<keyword evidence="7 9" id="KW-0862">Zinc</keyword>
<sequence length="358" mass="39303">MTDSIRELTILQPDDWHIHLRDDKALATTVPHAAGSFNRVICMPNLVPPVKNVEDAQAYRARIMQHLEASNVSAERKAAFDPRMTLYLTDHTTAQDIELAAKSGIVQAVKLYPAGATTNSADGVTNINACVDVFEALEKYNLPLLLHGEVTHDHVDIFDREKRFLDEVMVQIIAKFPTMKIVMEHITTSDAADFVLSQGNQIAATITPQHLMFNRNHLLLGGIKPHFYCLPILKRESHQKVLLDVATSGNPKFFLGTDSAPHATDKKEAACGCAGCYSAATALPLYATAFDSVGKIDRLEGFTSRFGAQFYGLPVNESTITMIKTPMQIPASYPYFDGSSLTPLMAGESLPWSIKGSL</sequence>
<organism evidence="12 13">
    <name type="scientific">Psychrobacter glacincola</name>
    <dbReference type="NCBI Taxonomy" id="56810"/>
    <lineage>
        <taxon>Bacteria</taxon>
        <taxon>Pseudomonadati</taxon>
        <taxon>Pseudomonadota</taxon>
        <taxon>Gammaproteobacteria</taxon>
        <taxon>Moraxellales</taxon>
        <taxon>Moraxellaceae</taxon>
        <taxon>Psychrobacter</taxon>
    </lineage>
</organism>
<keyword evidence="6 9" id="KW-0378">Hydrolase</keyword>
<evidence type="ECO:0000256" key="5">
    <source>
        <dbReference type="ARBA" id="ARBA00022723"/>
    </source>
</evidence>
<dbReference type="Pfam" id="PF01979">
    <property type="entry name" value="Amidohydro_1"/>
    <property type="match status" value="1"/>
</dbReference>
<comment type="cofactor">
    <cofactor evidence="9 10">
        <name>Zn(2+)</name>
        <dbReference type="ChEBI" id="CHEBI:29105"/>
    </cofactor>
    <text evidence="9 10">Binds 2 Zn(2+) ions per subunit.</text>
</comment>
<evidence type="ECO:0000256" key="4">
    <source>
        <dbReference type="ARBA" id="ARBA00012860"/>
    </source>
</evidence>
<feature type="active site" evidence="9">
    <location>
        <position position="258"/>
    </location>
</feature>
<comment type="pathway">
    <text evidence="2 9 10">Pyrimidine metabolism; UMP biosynthesis via de novo pathway; (S)-dihydroorotate from bicarbonate: step 3/3.</text>
</comment>
<dbReference type="RefSeq" id="WP_201561774.1">
    <property type="nucleotide sequence ID" value="NZ_CAJGZK010000004.1"/>
</dbReference>
<comment type="caution">
    <text evidence="12">The sequence shown here is derived from an EMBL/GenBank/DDBJ whole genome shotgun (WGS) entry which is preliminary data.</text>
</comment>
<comment type="subunit">
    <text evidence="9">Homodimer.</text>
</comment>
<dbReference type="PANTHER" id="PTHR43137:SF1">
    <property type="entry name" value="DIHYDROOROTASE"/>
    <property type="match status" value="1"/>
</dbReference>
<dbReference type="GO" id="GO:0004151">
    <property type="term" value="F:dihydroorotase activity"/>
    <property type="evidence" value="ECO:0007669"/>
    <property type="project" value="UniProtKB-EC"/>
</dbReference>
<keyword evidence="13" id="KW-1185">Reference proteome</keyword>
<dbReference type="Gene3D" id="3.20.20.140">
    <property type="entry name" value="Metal-dependent hydrolases"/>
    <property type="match status" value="1"/>
</dbReference>
<feature type="binding site" evidence="9">
    <location>
        <position position="17"/>
    </location>
    <ligand>
        <name>Zn(2+)</name>
        <dbReference type="ChEBI" id="CHEBI:29105"/>
        <label>1</label>
    </ligand>
</feature>
<comment type="function">
    <text evidence="1 9">Catalyzes the reversible cyclization of carbamoyl aspartate to dihydroorotate.</text>
</comment>